<keyword evidence="3" id="KW-1185">Reference proteome</keyword>
<dbReference type="AlphaFoldDB" id="A0A448X979"/>
<sequence length="39" mass="4287">MVDRFHSVPVSRGRFTPGAIYQGLRSPYTAASPSRAPRP</sequence>
<dbReference type="Proteomes" id="UP000784294">
    <property type="component" value="Unassembled WGS sequence"/>
</dbReference>
<comment type="caution">
    <text evidence="2">The sequence shown here is derived from an EMBL/GenBank/DDBJ whole genome shotgun (WGS) entry which is preliminary data.</text>
</comment>
<accession>A0A448X979</accession>
<feature type="region of interest" description="Disordered" evidence="1">
    <location>
        <begin position="1"/>
        <end position="39"/>
    </location>
</feature>
<organism evidence="2 3">
    <name type="scientific">Protopolystoma xenopodis</name>
    <dbReference type="NCBI Taxonomy" id="117903"/>
    <lineage>
        <taxon>Eukaryota</taxon>
        <taxon>Metazoa</taxon>
        <taxon>Spiralia</taxon>
        <taxon>Lophotrochozoa</taxon>
        <taxon>Platyhelminthes</taxon>
        <taxon>Monogenea</taxon>
        <taxon>Polyopisthocotylea</taxon>
        <taxon>Polystomatidea</taxon>
        <taxon>Polystomatidae</taxon>
        <taxon>Protopolystoma</taxon>
    </lineage>
</organism>
<proteinExistence type="predicted"/>
<name>A0A448X979_9PLAT</name>
<evidence type="ECO:0000256" key="1">
    <source>
        <dbReference type="SAM" id="MobiDB-lite"/>
    </source>
</evidence>
<evidence type="ECO:0000313" key="2">
    <source>
        <dbReference type="EMBL" id="VEL31345.1"/>
    </source>
</evidence>
<protein>
    <submittedName>
        <fullName evidence="2">Uncharacterized protein</fullName>
    </submittedName>
</protein>
<gene>
    <name evidence="2" type="ORF">PXEA_LOCUS24785</name>
</gene>
<dbReference type="EMBL" id="CAAALY010121375">
    <property type="protein sequence ID" value="VEL31345.1"/>
    <property type="molecule type" value="Genomic_DNA"/>
</dbReference>
<evidence type="ECO:0000313" key="3">
    <source>
        <dbReference type="Proteomes" id="UP000784294"/>
    </source>
</evidence>
<reference evidence="2" key="1">
    <citation type="submission" date="2018-11" db="EMBL/GenBank/DDBJ databases">
        <authorList>
            <consortium name="Pathogen Informatics"/>
        </authorList>
    </citation>
    <scope>NUCLEOTIDE SEQUENCE</scope>
</reference>